<feature type="transmembrane region" description="Helical" evidence="1">
    <location>
        <begin position="609"/>
        <end position="627"/>
    </location>
</feature>
<reference evidence="2 3" key="1">
    <citation type="submission" date="2021-06" db="EMBL/GenBank/DDBJ databases">
        <title>Complete genome of Haloferula helveola possessing various polysaccharide degrading enzymes.</title>
        <authorList>
            <person name="Takami H."/>
            <person name="Huang C."/>
            <person name="Hamasaki K."/>
        </authorList>
    </citation>
    <scope>NUCLEOTIDE SEQUENCE [LARGE SCALE GENOMIC DNA]</scope>
    <source>
        <strain evidence="2 3">CN-1</strain>
    </source>
</reference>
<keyword evidence="1" id="KW-1133">Transmembrane helix</keyword>
<dbReference type="Proteomes" id="UP001374893">
    <property type="component" value="Chromosome"/>
</dbReference>
<gene>
    <name evidence="2" type="ORF">HAHE_21390</name>
</gene>
<proteinExistence type="predicted"/>
<feature type="transmembrane region" description="Helical" evidence="1">
    <location>
        <begin position="567"/>
        <end position="589"/>
    </location>
</feature>
<evidence type="ECO:0008006" key="4">
    <source>
        <dbReference type="Google" id="ProtNLM"/>
    </source>
</evidence>
<feature type="transmembrane region" description="Helical" evidence="1">
    <location>
        <begin position="66"/>
        <end position="84"/>
    </location>
</feature>
<keyword evidence="3" id="KW-1185">Reference proteome</keyword>
<evidence type="ECO:0000313" key="2">
    <source>
        <dbReference type="EMBL" id="BCX48231.1"/>
    </source>
</evidence>
<accession>A0ABM7REW2</accession>
<keyword evidence="1" id="KW-0472">Membrane</keyword>
<feature type="transmembrane region" description="Helical" evidence="1">
    <location>
        <begin position="495"/>
        <end position="516"/>
    </location>
</feature>
<sequence length="672" mass="75821">MTPELERFIDLVVRPLGQRDAAREEARAELMGRLSHQGVPVDMIDVSEPTARLESAPQRKAWPRRVALTLGLLLLTVIGLTGAARDFLAGLRMGLASDLSWQSYYGGYDDRDEFWPQFLFRWLEREAPDLLLTGRPGQEETALLRERFPEDLAVLQEHLTRVPGDAPGFMTKEERELIARLDPDNALWPLLEMKWEFVKASGGDPWSTHRGRVRDPKAYRRGLERFREAAALPQMNHYGQALARRQVEAFQPESTVFGGMLRERFVQLVRSNSGRNRYYYSSSRAQSLSQALNELNEEELAPFFEDWQKLALLRLQSMDSAAWQFDSFDEQLQEEARSFQYHFSQAGVAEQRDRADRILTALASGHSSRRLPGGLGGAAGVRVQESGPLPPDLTVEELKPSREADMAMFHRFALWPAAAIAILFCLLCAFEAGRRHVVVQGMARGLMPLLTWRDHAWIGGIGIALPWAYWWCVSRLTPVGFDGFNIDGPNDELEALGWILQLILGLILGIVLMVQAVQWRWAKVGEFLGLKRSASWLGWIAAGFVALALPMVGLLKFLTLPDEEDQLLFIGGCAGAGAVGLLWLLWVGGMNLFTPRHSALQANLVARTLRPWAIAGLASILLAAGVLRFMESWWYQRDTLLPTWTSQTYTNALEERWIAHRYEELKAAFEAE</sequence>
<feature type="transmembrane region" description="Helical" evidence="1">
    <location>
        <begin position="536"/>
        <end position="555"/>
    </location>
</feature>
<organism evidence="2 3">
    <name type="scientific">Haloferula helveola</name>
    <dbReference type="NCBI Taxonomy" id="490095"/>
    <lineage>
        <taxon>Bacteria</taxon>
        <taxon>Pseudomonadati</taxon>
        <taxon>Verrucomicrobiota</taxon>
        <taxon>Verrucomicrobiia</taxon>
        <taxon>Verrucomicrobiales</taxon>
        <taxon>Verrucomicrobiaceae</taxon>
        <taxon>Haloferula</taxon>
    </lineage>
</organism>
<feature type="transmembrane region" description="Helical" evidence="1">
    <location>
        <begin position="412"/>
        <end position="432"/>
    </location>
</feature>
<feature type="transmembrane region" description="Helical" evidence="1">
    <location>
        <begin position="456"/>
        <end position="474"/>
    </location>
</feature>
<dbReference type="EMBL" id="AP024702">
    <property type="protein sequence ID" value="BCX48231.1"/>
    <property type="molecule type" value="Genomic_DNA"/>
</dbReference>
<protein>
    <recommendedName>
        <fullName evidence="4">DUF4129 domain-containing protein</fullName>
    </recommendedName>
</protein>
<name>A0ABM7REW2_9BACT</name>
<keyword evidence="1" id="KW-0812">Transmembrane</keyword>
<evidence type="ECO:0000313" key="3">
    <source>
        <dbReference type="Proteomes" id="UP001374893"/>
    </source>
</evidence>
<dbReference type="RefSeq" id="WP_338684305.1">
    <property type="nucleotide sequence ID" value="NZ_AP024702.1"/>
</dbReference>
<evidence type="ECO:0000256" key="1">
    <source>
        <dbReference type="SAM" id="Phobius"/>
    </source>
</evidence>